<keyword evidence="2" id="KW-1185">Reference proteome</keyword>
<accession>A0ABR1GE97</accession>
<protein>
    <submittedName>
        <fullName evidence="1">Uncharacterized protein</fullName>
    </submittedName>
</protein>
<dbReference type="EMBL" id="JBBJCI010000032">
    <property type="protein sequence ID" value="KAK7254208.1"/>
    <property type="molecule type" value="Genomic_DNA"/>
</dbReference>
<organism evidence="1 2">
    <name type="scientific">Aureococcus anophagefferens</name>
    <name type="common">Harmful bloom alga</name>
    <dbReference type="NCBI Taxonomy" id="44056"/>
    <lineage>
        <taxon>Eukaryota</taxon>
        <taxon>Sar</taxon>
        <taxon>Stramenopiles</taxon>
        <taxon>Ochrophyta</taxon>
        <taxon>Pelagophyceae</taxon>
        <taxon>Pelagomonadales</taxon>
        <taxon>Pelagomonadaceae</taxon>
        <taxon>Aureococcus</taxon>
    </lineage>
</organism>
<evidence type="ECO:0000313" key="2">
    <source>
        <dbReference type="Proteomes" id="UP001363151"/>
    </source>
</evidence>
<sequence length="223" mass="23726">MVNLKALVAGAAGLVGNLLPPRGEAGRLRRALKAKDLNETYRAELSAELAVVLFACAPGENVTAKAFAEGRKHAELAMAGDPESWAAFRAERALHLALGDAEESLLPSSRVLDRDADRVRGLTEHARAMLVAACSNACAARYLEMKPEEQSRGMETASARRAAALWRVMETGRLLRNASDADPDDADAAAAADATAHYVELDAFKGSTTNELIDLAKRSARAS</sequence>
<evidence type="ECO:0000313" key="1">
    <source>
        <dbReference type="EMBL" id="KAK7254208.1"/>
    </source>
</evidence>
<gene>
    <name evidence="1" type="ORF">SO694_00008553</name>
</gene>
<dbReference type="Proteomes" id="UP001363151">
    <property type="component" value="Unassembled WGS sequence"/>
</dbReference>
<comment type="caution">
    <text evidence="1">The sequence shown here is derived from an EMBL/GenBank/DDBJ whole genome shotgun (WGS) entry which is preliminary data.</text>
</comment>
<proteinExistence type="predicted"/>
<reference evidence="1 2" key="1">
    <citation type="submission" date="2024-03" db="EMBL/GenBank/DDBJ databases">
        <title>Aureococcus anophagefferens CCMP1851 and Kratosvirus quantuckense: Draft genome of a second virus-susceptible host strain in the model system.</title>
        <authorList>
            <person name="Chase E."/>
            <person name="Truchon A.R."/>
            <person name="Schepens W."/>
            <person name="Wilhelm S.W."/>
        </authorList>
    </citation>
    <scope>NUCLEOTIDE SEQUENCE [LARGE SCALE GENOMIC DNA]</scope>
    <source>
        <strain evidence="1 2">CCMP1851</strain>
    </source>
</reference>
<name>A0ABR1GE97_AURAN</name>